<accession>A0ABD2NKC3</accession>
<evidence type="ECO:0000256" key="1">
    <source>
        <dbReference type="ARBA" id="ARBA00010597"/>
    </source>
</evidence>
<comment type="caution">
    <text evidence="3">The sequence shown here is derived from an EMBL/GenBank/DDBJ whole genome shotgun (WGS) entry which is preliminary data.</text>
</comment>
<dbReference type="Pfam" id="PF14913">
    <property type="entry name" value="DPCD"/>
    <property type="match status" value="1"/>
</dbReference>
<evidence type="ECO:0000313" key="3">
    <source>
        <dbReference type="EMBL" id="KAL3278855.1"/>
    </source>
</evidence>
<keyword evidence="4" id="KW-1185">Reference proteome</keyword>
<evidence type="ECO:0000256" key="2">
    <source>
        <dbReference type="ARBA" id="ARBA00020330"/>
    </source>
</evidence>
<dbReference type="InterPro" id="IPR026224">
    <property type="entry name" value="DPCD"/>
</dbReference>
<reference evidence="3 4" key="1">
    <citation type="journal article" date="2021" name="BMC Biol.">
        <title>Horizontally acquired antibacterial genes associated with adaptive radiation of ladybird beetles.</title>
        <authorList>
            <person name="Li H.S."/>
            <person name="Tang X.F."/>
            <person name="Huang Y.H."/>
            <person name="Xu Z.Y."/>
            <person name="Chen M.L."/>
            <person name="Du X.Y."/>
            <person name="Qiu B.Y."/>
            <person name="Chen P.T."/>
            <person name="Zhang W."/>
            <person name="Slipinski A."/>
            <person name="Escalona H.E."/>
            <person name="Waterhouse R.M."/>
            <person name="Zwick A."/>
            <person name="Pang H."/>
        </authorList>
    </citation>
    <scope>NUCLEOTIDE SEQUENCE [LARGE SCALE GENOMIC DNA]</scope>
    <source>
        <strain evidence="3">SYSU2018</strain>
    </source>
</reference>
<sequence>MQNWLNQLKDAKKSAIADDYLKKVHYEFKDGRELVEEYNLQTNVVTRRAWRTKDKIGNENEWDIELGDPEPRFGDESQMVIKENASQPIISRRNTKTNLEWRIRNLPYPIETYSITCDEEKKCLTVKTTNKKYFKNLKVPELDRLGIPPNQEAISFCHKYNTLIITYKKPSELKELDKATLELAKEVPTKPQVFDQNNCKPS</sequence>
<dbReference type="EMBL" id="JABFTP020000124">
    <property type="protein sequence ID" value="KAL3278855.1"/>
    <property type="molecule type" value="Genomic_DNA"/>
</dbReference>
<dbReference type="PRINTS" id="PR02065">
    <property type="entry name" value="PROTEINDPCD"/>
</dbReference>
<dbReference type="AlphaFoldDB" id="A0ABD2NKC3"/>
<organism evidence="3 4">
    <name type="scientific">Cryptolaemus montrouzieri</name>
    <dbReference type="NCBI Taxonomy" id="559131"/>
    <lineage>
        <taxon>Eukaryota</taxon>
        <taxon>Metazoa</taxon>
        <taxon>Ecdysozoa</taxon>
        <taxon>Arthropoda</taxon>
        <taxon>Hexapoda</taxon>
        <taxon>Insecta</taxon>
        <taxon>Pterygota</taxon>
        <taxon>Neoptera</taxon>
        <taxon>Endopterygota</taxon>
        <taxon>Coleoptera</taxon>
        <taxon>Polyphaga</taxon>
        <taxon>Cucujiformia</taxon>
        <taxon>Coccinelloidea</taxon>
        <taxon>Coccinellidae</taxon>
        <taxon>Scymninae</taxon>
        <taxon>Scymnini</taxon>
        <taxon>Cryptolaemus</taxon>
    </lineage>
</organism>
<dbReference type="PANTHER" id="PTHR31921">
    <property type="entry name" value="PROTEIN DPCD"/>
    <property type="match status" value="1"/>
</dbReference>
<comment type="similarity">
    <text evidence="1">Belongs to the DPCD family.</text>
</comment>
<dbReference type="Proteomes" id="UP001516400">
    <property type="component" value="Unassembled WGS sequence"/>
</dbReference>
<evidence type="ECO:0000313" key="4">
    <source>
        <dbReference type="Proteomes" id="UP001516400"/>
    </source>
</evidence>
<proteinExistence type="inferred from homology"/>
<dbReference type="PANTHER" id="PTHR31921:SF1">
    <property type="entry name" value="PROTEIN DPCD"/>
    <property type="match status" value="1"/>
</dbReference>
<name>A0ABD2NKC3_9CUCU</name>
<gene>
    <name evidence="3" type="ORF">HHI36_016375</name>
</gene>
<protein>
    <recommendedName>
        <fullName evidence="2">Protein DPCD</fullName>
    </recommendedName>
</protein>